<dbReference type="AlphaFoldDB" id="A0A4R6TBU2"/>
<keyword evidence="3" id="KW-1185">Reference proteome</keyword>
<protein>
    <submittedName>
        <fullName evidence="2">DinB family protein</fullName>
    </submittedName>
</protein>
<dbReference type="Pfam" id="PF12867">
    <property type="entry name" value="DinB_2"/>
    <property type="match status" value="1"/>
</dbReference>
<proteinExistence type="predicted"/>
<evidence type="ECO:0000259" key="1">
    <source>
        <dbReference type="Pfam" id="PF12867"/>
    </source>
</evidence>
<dbReference type="InterPro" id="IPR034660">
    <property type="entry name" value="DinB/YfiT-like"/>
</dbReference>
<organism evidence="2 3">
    <name type="scientific">Tenacibaculum caenipelagi</name>
    <dbReference type="NCBI Taxonomy" id="1325435"/>
    <lineage>
        <taxon>Bacteria</taxon>
        <taxon>Pseudomonadati</taxon>
        <taxon>Bacteroidota</taxon>
        <taxon>Flavobacteriia</taxon>
        <taxon>Flavobacteriales</taxon>
        <taxon>Flavobacteriaceae</taxon>
        <taxon>Tenacibaculum</taxon>
    </lineage>
</organism>
<dbReference type="SUPFAM" id="SSF109854">
    <property type="entry name" value="DinB/YfiT-like putative metalloenzymes"/>
    <property type="match status" value="1"/>
</dbReference>
<reference evidence="2 3" key="1">
    <citation type="submission" date="2019-03" db="EMBL/GenBank/DDBJ databases">
        <title>Genomic Encyclopedia of Type Strains, Phase III (KMG-III): the genomes of soil and plant-associated and newly described type strains.</title>
        <authorList>
            <person name="Whitman W."/>
        </authorList>
    </citation>
    <scope>NUCLEOTIDE SEQUENCE [LARGE SCALE GENOMIC DNA]</scope>
    <source>
        <strain evidence="2 3">CECT 8283</strain>
    </source>
</reference>
<dbReference type="RefSeq" id="WP_133536993.1">
    <property type="nucleotide sequence ID" value="NZ_SNYH01000005.1"/>
</dbReference>
<feature type="domain" description="DinB-like" evidence="1">
    <location>
        <begin position="34"/>
        <end position="169"/>
    </location>
</feature>
<accession>A0A4R6TBU2</accession>
<dbReference type="Gene3D" id="1.20.120.450">
    <property type="entry name" value="dinb family like domain"/>
    <property type="match status" value="1"/>
</dbReference>
<dbReference type="OrthoDB" id="9793216at2"/>
<dbReference type="Proteomes" id="UP000295390">
    <property type="component" value="Unassembled WGS sequence"/>
</dbReference>
<gene>
    <name evidence="2" type="ORF">DFQ07_2364</name>
</gene>
<evidence type="ECO:0000313" key="2">
    <source>
        <dbReference type="EMBL" id="TDQ23834.1"/>
    </source>
</evidence>
<sequence length="179" mass="20983">MIKYIEFPLQNEYPSYAEMYMKLVKKDGSLIEQLKSSLYKTKSLISNLSNEELGYRYEKNKWSIKEVLVHIIDDERIYGYRALSFARNDKTNLPGFEQEDYNFYSDTSERTIENILEEYEALRLSTITLFNGLSDKSLKRVGIANGNKASARALGYHILGHDLHHIKIIENLYLKELRK</sequence>
<name>A0A4R6TBU2_9FLAO</name>
<evidence type="ECO:0000313" key="3">
    <source>
        <dbReference type="Proteomes" id="UP000295390"/>
    </source>
</evidence>
<comment type="caution">
    <text evidence="2">The sequence shown here is derived from an EMBL/GenBank/DDBJ whole genome shotgun (WGS) entry which is preliminary data.</text>
</comment>
<dbReference type="InterPro" id="IPR024775">
    <property type="entry name" value="DinB-like"/>
</dbReference>
<dbReference type="EMBL" id="SNYH01000005">
    <property type="protein sequence ID" value="TDQ23834.1"/>
    <property type="molecule type" value="Genomic_DNA"/>
</dbReference>